<feature type="non-terminal residue" evidence="1">
    <location>
        <position position="1"/>
    </location>
</feature>
<keyword evidence="2" id="KW-1185">Reference proteome</keyword>
<dbReference type="OrthoDB" id="3786362at2759"/>
<organism evidence="1 2">
    <name type="scientific">Periconia macrospinosa</name>
    <dbReference type="NCBI Taxonomy" id="97972"/>
    <lineage>
        <taxon>Eukaryota</taxon>
        <taxon>Fungi</taxon>
        <taxon>Dikarya</taxon>
        <taxon>Ascomycota</taxon>
        <taxon>Pezizomycotina</taxon>
        <taxon>Dothideomycetes</taxon>
        <taxon>Pleosporomycetidae</taxon>
        <taxon>Pleosporales</taxon>
        <taxon>Massarineae</taxon>
        <taxon>Periconiaceae</taxon>
        <taxon>Periconia</taxon>
    </lineage>
</organism>
<evidence type="ECO:0000313" key="1">
    <source>
        <dbReference type="EMBL" id="PVH91089.1"/>
    </source>
</evidence>
<protein>
    <submittedName>
        <fullName evidence="1">Uncharacterized protein</fullName>
    </submittedName>
</protein>
<gene>
    <name evidence="1" type="ORF">DM02DRAFT_482616</name>
</gene>
<feature type="non-terminal residue" evidence="1">
    <location>
        <position position="110"/>
    </location>
</feature>
<dbReference type="AlphaFoldDB" id="A0A2V1D0F2"/>
<name>A0A2V1D0F2_9PLEO</name>
<reference evidence="1 2" key="1">
    <citation type="journal article" date="2018" name="Sci. Rep.">
        <title>Comparative genomics provides insights into the lifestyle and reveals functional heterogeneity of dark septate endophytic fungi.</title>
        <authorList>
            <person name="Knapp D.G."/>
            <person name="Nemeth J.B."/>
            <person name="Barry K."/>
            <person name="Hainaut M."/>
            <person name="Henrissat B."/>
            <person name="Johnson J."/>
            <person name="Kuo A."/>
            <person name="Lim J.H.P."/>
            <person name="Lipzen A."/>
            <person name="Nolan M."/>
            <person name="Ohm R.A."/>
            <person name="Tamas L."/>
            <person name="Grigoriev I.V."/>
            <person name="Spatafora J.W."/>
            <person name="Nagy L.G."/>
            <person name="Kovacs G.M."/>
        </authorList>
    </citation>
    <scope>NUCLEOTIDE SEQUENCE [LARGE SCALE GENOMIC DNA]</scope>
    <source>
        <strain evidence="1 2">DSE2036</strain>
    </source>
</reference>
<evidence type="ECO:0000313" key="2">
    <source>
        <dbReference type="Proteomes" id="UP000244855"/>
    </source>
</evidence>
<dbReference type="EMBL" id="KZ805966">
    <property type="protein sequence ID" value="PVH91089.1"/>
    <property type="molecule type" value="Genomic_DNA"/>
</dbReference>
<proteinExistence type="predicted"/>
<dbReference type="Proteomes" id="UP000244855">
    <property type="component" value="Unassembled WGS sequence"/>
</dbReference>
<accession>A0A2V1D0F2</accession>
<sequence>DLLKPCWAATIDLQGQPGDGKSCGLSNVQADIECIVEHLMTAYGQYKDASPATIEGEWHFATQIKLALDKAEVYYAKLGDSPAYLAAAVLHPAYTWNYIDAHWAKKKSWI</sequence>